<dbReference type="OrthoDB" id="9795305at2"/>
<protein>
    <submittedName>
        <fullName evidence="12">L,D-transpeptidase catalytic domain</fullName>
    </submittedName>
</protein>
<accession>A0A1N7QJU7</accession>
<evidence type="ECO:0000259" key="11">
    <source>
        <dbReference type="PROSITE" id="PS52029"/>
    </source>
</evidence>
<comment type="similarity">
    <text evidence="2">Belongs to the YkuD family.</text>
</comment>
<dbReference type="Gene3D" id="2.40.440.10">
    <property type="entry name" value="L,D-transpeptidase catalytic domain-like"/>
    <property type="match status" value="1"/>
</dbReference>
<keyword evidence="13" id="KW-1185">Reference proteome</keyword>
<evidence type="ECO:0000256" key="9">
    <source>
        <dbReference type="PROSITE-ProRule" id="PRU01373"/>
    </source>
</evidence>
<dbReference type="STRING" id="1086013.SAMN05421774_11349"/>
<sequence>MRNTILNRRQVMTLAGGGLVSLSASTSLAQSFVGEIEADAATRVRRNTMAFRTVQWRDHFDSLRHGAIICDSDSRAVHFWSQDEATYLVFPCSGPMTEEFTRRGRTEIVLKRMHPTWIPTPSMRQRDPTLPAIVHPGPDNPLGTRALNLSWQYYRIHGIDNVAKIGRRASNGCFGLYNHHVEQLYDLVRVGTQVVVL</sequence>
<name>A0A1N7QJU7_9RHOB</name>
<evidence type="ECO:0000256" key="7">
    <source>
        <dbReference type="ARBA" id="ARBA00022984"/>
    </source>
</evidence>
<feature type="chain" id="PRO_5013224393" evidence="10">
    <location>
        <begin position="30"/>
        <end position="197"/>
    </location>
</feature>
<dbReference type="GO" id="GO:0071972">
    <property type="term" value="F:peptidoglycan L,D-transpeptidase activity"/>
    <property type="evidence" value="ECO:0007669"/>
    <property type="project" value="TreeGrafter"/>
</dbReference>
<feature type="active site" description="Proton donor/acceptor" evidence="9">
    <location>
        <position position="157"/>
    </location>
</feature>
<dbReference type="PANTHER" id="PTHR30582">
    <property type="entry name" value="L,D-TRANSPEPTIDASE"/>
    <property type="match status" value="1"/>
</dbReference>
<evidence type="ECO:0000256" key="5">
    <source>
        <dbReference type="ARBA" id="ARBA00022801"/>
    </source>
</evidence>
<dbReference type="InterPro" id="IPR005490">
    <property type="entry name" value="LD_TPept_cat_dom"/>
</dbReference>
<evidence type="ECO:0000256" key="2">
    <source>
        <dbReference type="ARBA" id="ARBA00005992"/>
    </source>
</evidence>
<feature type="signal peptide" evidence="10">
    <location>
        <begin position="1"/>
        <end position="29"/>
    </location>
</feature>
<dbReference type="RefSeq" id="WP_076534173.1">
    <property type="nucleotide sequence ID" value="NZ_FTOT01000013.1"/>
</dbReference>
<keyword evidence="3" id="KW-0328">Glycosyltransferase</keyword>
<dbReference type="SUPFAM" id="SSF141523">
    <property type="entry name" value="L,D-transpeptidase catalytic domain-like"/>
    <property type="match status" value="1"/>
</dbReference>
<dbReference type="GO" id="GO:0008360">
    <property type="term" value="P:regulation of cell shape"/>
    <property type="evidence" value="ECO:0007669"/>
    <property type="project" value="UniProtKB-UniRule"/>
</dbReference>
<dbReference type="GO" id="GO:0005576">
    <property type="term" value="C:extracellular region"/>
    <property type="evidence" value="ECO:0007669"/>
    <property type="project" value="TreeGrafter"/>
</dbReference>
<evidence type="ECO:0000313" key="13">
    <source>
        <dbReference type="Proteomes" id="UP000186141"/>
    </source>
</evidence>
<dbReference type="AlphaFoldDB" id="A0A1N7QJU7"/>
<reference evidence="12 13" key="1">
    <citation type="submission" date="2017-01" db="EMBL/GenBank/DDBJ databases">
        <authorList>
            <person name="Mah S.A."/>
            <person name="Swanson W.J."/>
            <person name="Moy G.W."/>
            <person name="Vacquier V.D."/>
        </authorList>
    </citation>
    <scope>NUCLEOTIDE SEQUENCE [LARGE SCALE GENOMIC DNA]</scope>
    <source>
        <strain evidence="12 13">DSM 26375</strain>
    </source>
</reference>
<dbReference type="InterPro" id="IPR038063">
    <property type="entry name" value="Transpep_catalytic_dom"/>
</dbReference>
<organism evidence="12 13">
    <name type="scientific">Gemmobacter megaterium</name>
    <dbReference type="NCBI Taxonomy" id="1086013"/>
    <lineage>
        <taxon>Bacteria</taxon>
        <taxon>Pseudomonadati</taxon>
        <taxon>Pseudomonadota</taxon>
        <taxon>Alphaproteobacteria</taxon>
        <taxon>Rhodobacterales</taxon>
        <taxon>Paracoccaceae</taxon>
        <taxon>Gemmobacter</taxon>
    </lineage>
</organism>
<evidence type="ECO:0000256" key="8">
    <source>
        <dbReference type="ARBA" id="ARBA00023316"/>
    </source>
</evidence>
<dbReference type="GO" id="GO:0016757">
    <property type="term" value="F:glycosyltransferase activity"/>
    <property type="evidence" value="ECO:0007669"/>
    <property type="project" value="UniProtKB-KW"/>
</dbReference>
<keyword evidence="6 9" id="KW-0133">Cell shape</keyword>
<dbReference type="EMBL" id="FTOT01000013">
    <property type="protein sequence ID" value="SIT23150.1"/>
    <property type="molecule type" value="Genomic_DNA"/>
</dbReference>
<dbReference type="UniPathway" id="UPA00219"/>
<evidence type="ECO:0000313" key="12">
    <source>
        <dbReference type="EMBL" id="SIT23150.1"/>
    </source>
</evidence>
<dbReference type="PROSITE" id="PS52029">
    <property type="entry name" value="LD_TPASE"/>
    <property type="match status" value="1"/>
</dbReference>
<dbReference type="Pfam" id="PF03734">
    <property type="entry name" value="YkuD"/>
    <property type="match status" value="1"/>
</dbReference>
<evidence type="ECO:0000256" key="10">
    <source>
        <dbReference type="SAM" id="SignalP"/>
    </source>
</evidence>
<keyword evidence="4" id="KW-0808">Transferase</keyword>
<dbReference type="CDD" id="cd16913">
    <property type="entry name" value="YkuD_like"/>
    <property type="match status" value="1"/>
</dbReference>
<feature type="active site" description="Nucleophile" evidence="9">
    <location>
        <position position="173"/>
    </location>
</feature>
<keyword evidence="10" id="KW-0732">Signal</keyword>
<dbReference type="Proteomes" id="UP000186141">
    <property type="component" value="Unassembled WGS sequence"/>
</dbReference>
<gene>
    <name evidence="12" type="ORF">SAMN05421774_11349</name>
</gene>
<evidence type="ECO:0000256" key="3">
    <source>
        <dbReference type="ARBA" id="ARBA00022676"/>
    </source>
</evidence>
<dbReference type="GO" id="GO:0018104">
    <property type="term" value="P:peptidoglycan-protein cross-linking"/>
    <property type="evidence" value="ECO:0007669"/>
    <property type="project" value="TreeGrafter"/>
</dbReference>
<comment type="pathway">
    <text evidence="1 9">Cell wall biogenesis; peptidoglycan biosynthesis.</text>
</comment>
<dbReference type="InterPro" id="IPR050979">
    <property type="entry name" value="LD-transpeptidase"/>
</dbReference>
<evidence type="ECO:0000256" key="4">
    <source>
        <dbReference type="ARBA" id="ARBA00022679"/>
    </source>
</evidence>
<proteinExistence type="inferred from homology"/>
<evidence type="ECO:0000256" key="1">
    <source>
        <dbReference type="ARBA" id="ARBA00004752"/>
    </source>
</evidence>
<evidence type="ECO:0000256" key="6">
    <source>
        <dbReference type="ARBA" id="ARBA00022960"/>
    </source>
</evidence>
<keyword evidence="5" id="KW-0378">Hydrolase</keyword>
<dbReference type="GO" id="GO:0071555">
    <property type="term" value="P:cell wall organization"/>
    <property type="evidence" value="ECO:0007669"/>
    <property type="project" value="UniProtKB-UniRule"/>
</dbReference>
<keyword evidence="8 9" id="KW-0961">Cell wall biogenesis/degradation</keyword>
<feature type="domain" description="L,D-TPase catalytic" evidence="11">
    <location>
        <begin position="66"/>
        <end position="197"/>
    </location>
</feature>
<keyword evidence="7 9" id="KW-0573">Peptidoglycan synthesis</keyword>
<dbReference type="PANTHER" id="PTHR30582:SF24">
    <property type="entry name" value="L,D-TRANSPEPTIDASE ERFK_SRFK-RELATED"/>
    <property type="match status" value="1"/>
</dbReference>
<dbReference type="InterPro" id="IPR006311">
    <property type="entry name" value="TAT_signal"/>
</dbReference>
<dbReference type="PROSITE" id="PS51318">
    <property type="entry name" value="TAT"/>
    <property type="match status" value="1"/>
</dbReference>